<dbReference type="Gene3D" id="3.40.50.10490">
    <property type="entry name" value="Glucose-6-phosphate isomerase like protein, domain 1"/>
    <property type="match status" value="1"/>
</dbReference>
<accession>A0ABW1KY32</accession>
<dbReference type="Proteomes" id="UP001596116">
    <property type="component" value="Unassembled WGS sequence"/>
</dbReference>
<organism evidence="7 8">
    <name type="scientific">Hyphococcus aureus</name>
    <dbReference type="NCBI Taxonomy" id="2666033"/>
    <lineage>
        <taxon>Bacteria</taxon>
        <taxon>Pseudomonadati</taxon>
        <taxon>Pseudomonadota</taxon>
        <taxon>Alphaproteobacteria</taxon>
        <taxon>Parvularculales</taxon>
        <taxon>Parvularculaceae</taxon>
        <taxon>Hyphococcus</taxon>
    </lineage>
</organism>
<comment type="similarity">
    <text evidence="1 5 6">Belongs to the universal ribosomal protein uS2 family.</text>
</comment>
<evidence type="ECO:0000256" key="3">
    <source>
        <dbReference type="ARBA" id="ARBA00023274"/>
    </source>
</evidence>
<dbReference type="NCBIfam" id="TIGR01011">
    <property type="entry name" value="rpsB_bact"/>
    <property type="match status" value="1"/>
</dbReference>
<dbReference type="PROSITE" id="PS00962">
    <property type="entry name" value="RIBOSOMAL_S2_1"/>
    <property type="match status" value="1"/>
</dbReference>
<reference evidence="7 8" key="1">
    <citation type="submission" date="2024-09" db="EMBL/GenBank/DDBJ databases">
        <authorList>
            <person name="Zhang Z.-H."/>
        </authorList>
    </citation>
    <scope>NUCLEOTIDE SEQUENCE [LARGE SCALE GENOMIC DNA]</scope>
    <source>
        <strain evidence="7 8">HHTR114</strain>
    </source>
</reference>
<sequence length="261" mass="28345">MALPEYSMRQLLEAGVHFGHQTHRWNPKMKSYIFGDRNGIHILDLSQTVPLMHQALVKVRDVVSGGGRVLFVGTKRQAQGPVSEAAKRCAQYYMNVRWLGGTLTNWETISASIRRLKDMEEKLAGGAASGLTKKEQMMLGRERDRLEASLGGIREMGGLPDLMFVIDVKKEAIAIQEAKKLGIPVIAVVDTNCDPDNVDYVIPGNDDASRAISLYCNLVADAVIDGLGESQAALGIDIGAMEDAPVEPAAVEEQQAEQASA</sequence>
<dbReference type="Pfam" id="PF00318">
    <property type="entry name" value="Ribosomal_S2"/>
    <property type="match status" value="1"/>
</dbReference>
<evidence type="ECO:0000256" key="2">
    <source>
        <dbReference type="ARBA" id="ARBA00022980"/>
    </source>
</evidence>
<evidence type="ECO:0000256" key="1">
    <source>
        <dbReference type="ARBA" id="ARBA00006242"/>
    </source>
</evidence>
<evidence type="ECO:0000313" key="8">
    <source>
        <dbReference type="Proteomes" id="UP001596116"/>
    </source>
</evidence>
<dbReference type="HAMAP" id="MF_00291_B">
    <property type="entry name" value="Ribosomal_uS2_B"/>
    <property type="match status" value="1"/>
</dbReference>
<dbReference type="CDD" id="cd01425">
    <property type="entry name" value="RPS2"/>
    <property type="match status" value="1"/>
</dbReference>
<name>A0ABW1KY32_9PROT</name>
<gene>
    <name evidence="5 7" type="primary">rpsB</name>
    <name evidence="7" type="ORF">ACFMB1_15680</name>
</gene>
<dbReference type="InterPro" id="IPR023591">
    <property type="entry name" value="Ribosomal_uS2_flav_dom_sf"/>
</dbReference>
<evidence type="ECO:0000313" key="7">
    <source>
        <dbReference type="EMBL" id="MFC6036995.1"/>
    </source>
</evidence>
<dbReference type="SUPFAM" id="SSF52313">
    <property type="entry name" value="Ribosomal protein S2"/>
    <property type="match status" value="1"/>
</dbReference>
<proteinExistence type="inferred from homology"/>
<dbReference type="InterPro" id="IPR005706">
    <property type="entry name" value="Ribosomal_uS2_bac/mit/plastid"/>
</dbReference>
<dbReference type="InterPro" id="IPR001865">
    <property type="entry name" value="Ribosomal_uS2"/>
</dbReference>
<evidence type="ECO:0000256" key="6">
    <source>
        <dbReference type="RuleBase" id="RU003631"/>
    </source>
</evidence>
<protein>
    <recommendedName>
        <fullName evidence="4 5">Small ribosomal subunit protein uS2</fullName>
    </recommendedName>
</protein>
<dbReference type="Gene3D" id="1.10.287.610">
    <property type="entry name" value="Helix hairpin bin"/>
    <property type="match status" value="1"/>
</dbReference>
<keyword evidence="2 5" id="KW-0689">Ribosomal protein</keyword>
<dbReference type="GO" id="GO:0005840">
    <property type="term" value="C:ribosome"/>
    <property type="evidence" value="ECO:0007669"/>
    <property type="project" value="UniProtKB-KW"/>
</dbReference>
<dbReference type="PANTHER" id="PTHR12534:SF0">
    <property type="entry name" value="SMALL RIBOSOMAL SUBUNIT PROTEIN US2M"/>
    <property type="match status" value="1"/>
</dbReference>
<evidence type="ECO:0000256" key="4">
    <source>
        <dbReference type="ARBA" id="ARBA00035256"/>
    </source>
</evidence>
<keyword evidence="3 5" id="KW-0687">Ribonucleoprotein</keyword>
<dbReference type="PROSITE" id="PS00963">
    <property type="entry name" value="RIBOSOMAL_S2_2"/>
    <property type="match status" value="1"/>
</dbReference>
<dbReference type="EMBL" id="JBHPON010000002">
    <property type="protein sequence ID" value="MFC6036995.1"/>
    <property type="molecule type" value="Genomic_DNA"/>
</dbReference>
<keyword evidence="8" id="KW-1185">Reference proteome</keyword>
<dbReference type="InterPro" id="IPR018130">
    <property type="entry name" value="Ribosomal_uS2_CS"/>
</dbReference>
<dbReference type="RefSeq" id="WP_379881755.1">
    <property type="nucleotide sequence ID" value="NZ_JBHPON010000002.1"/>
</dbReference>
<dbReference type="PRINTS" id="PR00395">
    <property type="entry name" value="RIBOSOMALS2"/>
</dbReference>
<comment type="caution">
    <text evidence="7">The sequence shown here is derived from an EMBL/GenBank/DDBJ whole genome shotgun (WGS) entry which is preliminary data.</text>
</comment>
<dbReference type="PANTHER" id="PTHR12534">
    <property type="entry name" value="30S RIBOSOMAL PROTEIN S2 PROKARYOTIC AND ORGANELLAR"/>
    <property type="match status" value="1"/>
</dbReference>
<evidence type="ECO:0000256" key="5">
    <source>
        <dbReference type="HAMAP-Rule" id="MF_00291"/>
    </source>
</evidence>